<organism evidence="18 19">
    <name type="scientific">Allostreptomyces psammosilenae</name>
    <dbReference type="NCBI Taxonomy" id="1892865"/>
    <lineage>
        <taxon>Bacteria</taxon>
        <taxon>Bacillati</taxon>
        <taxon>Actinomycetota</taxon>
        <taxon>Actinomycetes</taxon>
        <taxon>Kitasatosporales</taxon>
        <taxon>Streptomycetaceae</taxon>
        <taxon>Allostreptomyces</taxon>
    </lineage>
</organism>
<sequence length="875" mass="95088">MPALTRAEAEERARLVAVLDYAIDLDLTRGPEVFGSTTVVRFTVGQPGAATFIELQPAVLRGAVLNGRVLDPASLVDNRLPLTDLRAVNELRVEADMRYSRTGDGLHRFTDPVDGEVYLASQCGLAHAQQVFAAFDQPDLKAPFRLAATAPEGWTVIGNAVGGRAQGPGGGPGRWEFAPTPPISSYLFAVAAGPYHSVRTEHRGIPFALHCRRSLAEHLDKDAEEILDITRACFDRYHQIFDEPYPFDSYDQAFVPELNFGAMENPGCVTFREDFVFRSAVTETERQTRGMVIAHEMAHMWFGNLVTMRWWDDMWLNESFAEYMGYQVLSEVTRFTGSWTEFAFTPRGYDADQRPSTHPVAPEPGDVPDTDTALLIFDGISYDKGAAALRQLVAWLGEKAFLAGINDHFARHRFGNATLADLLDSLDRASGPERDVHGWAERWLRTSGVDALRLVTEPVASGAGAGGGSGPGTGGASRAEAGAGGRRIFVEHTGTRPHRVAVGVYDRAGEGPDGLVPLARVEVDIEAHAERVEVLLPPGLDTHAPALLLLNDGDLSYAKVRYDEDCLAAVLFKLGDVPDPLGRAVLWNTVRDMVRDGELPAADYLELAETHLDGERDTAVVGGVLAFARGDVTDRYLDPAARGDALRRLAGVCREVLSRTEGGGGSAAGLRLAAVRGLLDSVSTAEEVAEVRGWLAEGRLPEGPALDPELRWRALLRLAVLGAVGEREIAAELERDPSATGREGAARCRAALPELEAKRAAWAAMFEGGGEDGELSNYLLTATAQGFWQPEQVELLKEFVPLFFPAAARVSARRGAPVAEALGRHGFPTHVVDEAILREGERCLAEDDPIPALRRKLVDQLDDLRRALRVRRAFG</sequence>
<dbReference type="PANTHER" id="PTHR11533:SF174">
    <property type="entry name" value="PUROMYCIN-SENSITIVE AMINOPEPTIDASE-RELATED"/>
    <property type="match status" value="1"/>
</dbReference>
<dbReference type="GO" id="GO:0008270">
    <property type="term" value="F:zinc ion binding"/>
    <property type="evidence" value="ECO:0007669"/>
    <property type="project" value="InterPro"/>
</dbReference>
<dbReference type="GO" id="GO:0043171">
    <property type="term" value="P:peptide catabolic process"/>
    <property type="evidence" value="ECO:0007669"/>
    <property type="project" value="TreeGrafter"/>
</dbReference>
<dbReference type="NCBIfam" id="TIGR02412">
    <property type="entry name" value="pepN_strep_liv"/>
    <property type="match status" value="1"/>
</dbReference>
<protein>
    <recommendedName>
        <fullName evidence="5">Aminopeptidase N</fullName>
        <ecNumber evidence="4">3.4.11.2</ecNumber>
    </recommendedName>
    <alternativeName>
        <fullName evidence="12">Alanine aminopeptidase</fullName>
    </alternativeName>
    <alternativeName>
        <fullName evidence="13">Lysyl aminopeptidase</fullName>
    </alternativeName>
</protein>
<dbReference type="GO" id="GO:0005737">
    <property type="term" value="C:cytoplasm"/>
    <property type="evidence" value="ECO:0007669"/>
    <property type="project" value="TreeGrafter"/>
</dbReference>
<dbReference type="FunFam" id="2.60.40.1730:FF:000010">
    <property type="entry name" value="Putative aminopeptidase N"/>
    <property type="match status" value="1"/>
</dbReference>
<evidence type="ECO:0000256" key="1">
    <source>
        <dbReference type="ARBA" id="ARBA00000098"/>
    </source>
</evidence>
<evidence type="ECO:0000256" key="8">
    <source>
        <dbReference type="ARBA" id="ARBA00022723"/>
    </source>
</evidence>
<keyword evidence="8" id="KW-0479">Metal-binding</keyword>
<keyword evidence="6 18" id="KW-0031">Aminopeptidase</keyword>
<keyword evidence="19" id="KW-1185">Reference proteome</keyword>
<dbReference type="GO" id="GO:0006508">
    <property type="term" value="P:proteolysis"/>
    <property type="evidence" value="ECO:0007669"/>
    <property type="project" value="UniProtKB-KW"/>
</dbReference>
<evidence type="ECO:0000256" key="3">
    <source>
        <dbReference type="ARBA" id="ARBA00010136"/>
    </source>
</evidence>
<dbReference type="AlphaFoldDB" id="A0A852ZV06"/>
<proteinExistence type="inferred from homology"/>
<comment type="caution">
    <text evidence="18">The sequence shown here is derived from an EMBL/GenBank/DDBJ whole genome shotgun (WGS) entry which is preliminary data.</text>
</comment>
<dbReference type="Gene3D" id="1.10.390.10">
    <property type="entry name" value="Neutral Protease Domain 2"/>
    <property type="match status" value="1"/>
</dbReference>
<evidence type="ECO:0000256" key="4">
    <source>
        <dbReference type="ARBA" id="ARBA00012564"/>
    </source>
</evidence>
<evidence type="ECO:0000313" key="19">
    <source>
        <dbReference type="Proteomes" id="UP000567795"/>
    </source>
</evidence>
<dbReference type="Gene3D" id="2.60.40.1730">
    <property type="entry name" value="tricorn interacting facor f3 domain"/>
    <property type="match status" value="1"/>
</dbReference>
<dbReference type="GO" id="GO:0016285">
    <property type="term" value="F:alanyl aminopeptidase activity"/>
    <property type="evidence" value="ECO:0007669"/>
    <property type="project" value="UniProtKB-EC"/>
</dbReference>
<dbReference type="Proteomes" id="UP000567795">
    <property type="component" value="Unassembled WGS sequence"/>
</dbReference>
<evidence type="ECO:0000313" key="18">
    <source>
        <dbReference type="EMBL" id="NYI06223.1"/>
    </source>
</evidence>
<evidence type="ECO:0000256" key="13">
    <source>
        <dbReference type="ARBA" id="ARBA00031533"/>
    </source>
</evidence>
<dbReference type="Pfam" id="PF17900">
    <property type="entry name" value="Peptidase_M1_N"/>
    <property type="match status" value="1"/>
</dbReference>
<dbReference type="InterPro" id="IPR012778">
    <property type="entry name" value="Pept_M1_aminopeptidase"/>
</dbReference>
<comment type="catalytic activity">
    <reaction evidence="1">
        <text>Release of an N-terminal amino acid, Xaa-|-Yaa- from a peptide, amide or arylamide. Xaa is preferably Ala, but may be most amino acids including Pro (slow action). When a terminal hydrophobic residue is followed by a prolyl residue, the two may be released as an intact Xaa-Pro dipeptide.</text>
        <dbReference type="EC" id="3.4.11.2"/>
    </reaction>
</comment>
<dbReference type="InterPro" id="IPR024571">
    <property type="entry name" value="ERAP1-like_C_dom"/>
</dbReference>
<keyword evidence="10" id="KW-0862">Zinc</keyword>
<evidence type="ECO:0000256" key="12">
    <source>
        <dbReference type="ARBA" id="ARBA00029811"/>
    </source>
</evidence>
<dbReference type="SUPFAM" id="SSF55486">
    <property type="entry name" value="Metalloproteases ('zincins'), catalytic domain"/>
    <property type="match status" value="1"/>
</dbReference>
<dbReference type="InterPro" id="IPR014782">
    <property type="entry name" value="Peptidase_M1_dom"/>
</dbReference>
<accession>A0A852ZV06</accession>
<comment type="similarity">
    <text evidence="3">Belongs to the peptidase M1 family.</text>
</comment>
<evidence type="ECO:0000256" key="9">
    <source>
        <dbReference type="ARBA" id="ARBA00022801"/>
    </source>
</evidence>
<feature type="region of interest" description="Disordered" evidence="14">
    <location>
        <begin position="460"/>
        <end position="480"/>
    </location>
</feature>
<reference evidence="18 19" key="1">
    <citation type="submission" date="2020-07" db="EMBL/GenBank/DDBJ databases">
        <title>Sequencing the genomes of 1000 actinobacteria strains.</title>
        <authorList>
            <person name="Klenk H.-P."/>
        </authorList>
    </citation>
    <scope>NUCLEOTIDE SEQUENCE [LARGE SCALE GENOMIC DNA]</scope>
    <source>
        <strain evidence="18 19">DSM 42178</strain>
    </source>
</reference>
<dbReference type="PRINTS" id="PR00756">
    <property type="entry name" value="ALADIPTASE"/>
</dbReference>
<dbReference type="GO" id="GO:0042277">
    <property type="term" value="F:peptide binding"/>
    <property type="evidence" value="ECO:0007669"/>
    <property type="project" value="TreeGrafter"/>
</dbReference>
<evidence type="ECO:0000259" key="17">
    <source>
        <dbReference type="Pfam" id="PF17900"/>
    </source>
</evidence>
<feature type="domain" description="Aminopeptidase N-like N-terminal" evidence="17">
    <location>
        <begin position="105"/>
        <end position="187"/>
    </location>
</feature>
<dbReference type="InterPro" id="IPR050344">
    <property type="entry name" value="Peptidase_M1_aminopeptidases"/>
</dbReference>
<name>A0A852ZV06_9ACTN</name>
<dbReference type="InterPro" id="IPR027268">
    <property type="entry name" value="Peptidase_M4/M1_CTD_sf"/>
</dbReference>
<evidence type="ECO:0000259" key="16">
    <source>
        <dbReference type="Pfam" id="PF11838"/>
    </source>
</evidence>
<dbReference type="CDD" id="cd09602">
    <property type="entry name" value="M1_APN"/>
    <property type="match status" value="1"/>
</dbReference>
<dbReference type="Pfam" id="PF01433">
    <property type="entry name" value="Peptidase_M1"/>
    <property type="match status" value="1"/>
</dbReference>
<dbReference type="EC" id="3.4.11.2" evidence="4"/>
<evidence type="ECO:0000256" key="11">
    <source>
        <dbReference type="ARBA" id="ARBA00023049"/>
    </source>
</evidence>
<comment type="cofactor">
    <cofactor evidence="2">
        <name>Zn(2+)</name>
        <dbReference type="ChEBI" id="CHEBI:29105"/>
    </cofactor>
</comment>
<dbReference type="InterPro" id="IPR045357">
    <property type="entry name" value="Aminopeptidase_N-like_N"/>
</dbReference>
<evidence type="ECO:0000256" key="10">
    <source>
        <dbReference type="ARBA" id="ARBA00022833"/>
    </source>
</evidence>
<dbReference type="GO" id="GO:0070006">
    <property type="term" value="F:metalloaminopeptidase activity"/>
    <property type="evidence" value="ECO:0007669"/>
    <property type="project" value="TreeGrafter"/>
</dbReference>
<keyword evidence="11" id="KW-0482">Metalloprotease</keyword>
<dbReference type="GO" id="GO:0005615">
    <property type="term" value="C:extracellular space"/>
    <property type="evidence" value="ECO:0007669"/>
    <property type="project" value="TreeGrafter"/>
</dbReference>
<evidence type="ECO:0000256" key="6">
    <source>
        <dbReference type="ARBA" id="ARBA00022438"/>
    </source>
</evidence>
<dbReference type="GO" id="GO:0016020">
    <property type="term" value="C:membrane"/>
    <property type="evidence" value="ECO:0007669"/>
    <property type="project" value="TreeGrafter"/>
</dbReference>
<gene>
    <name evidence="18" type="ORF">FHU37_003166</name>
</gene>
<dbReference type="EMBL" id="JACBZD010000001">
    <property type="protein sequence ID" value="NYI06223.1"/>
    <property type="molecule type" value="Genomic_DNA"/>
</dbReference>
<evidence type="ECO:0000259" key="15">
    <source>
        <dbReference type="Pfam" id="PF01433"/>
    </source>
</evidence>
<evidence type="ECO:0000256" key="7">
    <source>
        <dbReference type="ARBA" id="ARBA00022670"/>
    </source>
</evidence>
<feature type="domain" description="ERAP1-like C-terminal" evidence="16">
    <location>
        <begin position="548"/>
        <end position="866"/>
    </location>
</feature>
<evidence type="ECO:0000256" key="2">
    <source>
        <dbReference type="ARBA" id="ARBA00001947"/>
    </source>
</evidence>
<dbReference type="InterPro" id="IPR001930">
    <property type="entry name" value="Peptidase_M1"/>
</dbReference>
<feature type="compositionally biased region" description="Gly residues" evidence="14">
    <location>
        <begin position="463"/>
        <end position="475"/>
    </location>
</feature>
<dbReference type="PANTHER" id="PTHR11533">
    <property type="entry name" value="PROTEASE M1 ZINC METALLOPROTEASE"/>
    <property type="match status" value="1"/>
</dbReference>
<keyword evidence="7" id="KW-0645">Protease</keyword>
<dbReference type="InterPro" id="IPR042097">
    <property type="entry name" value="Aminopeptidase_N-like_N_sf"/>
</dbReference>
<feature type="domain" description="Peptidase M1 membrane alanine aminopeptidase" evidence="15">
    <location>
        <begin position="227"/>
        <end position="443"/>
    </location>
</feature>
<keyword evidence="9 18" id="KW-0378">Hydrolase</keyword>
<evidence type="ECO:0000256" key="14">
    <source>
        <dbReference type="SAM" id="MobiDB-lite"/>
    </source>
</evidence>
<dbReference type="SUPFAM" id="SSF63737">
    <property type="entry name" value="Leukotriene A4 hydrolase N-terminal domain"/>
    <property type="match status" value="1"/>
</dbReference>
<evidence type="ECO:0000256" key="5">
    <source>
        <dbReference type="ARBA" id="ARBA00015611"/>
    </source>
</evidence>
<dbReference type="Pfam" id="PF11838">
    <property type="entry name" value="ERAP1_C"/>
    <property type="match status" value="1"/>
</dbReference>